<evidence type="ECO:0000259" key="9">
    <source>
        <dbReference type="PROSITE" id="PS51194"/>
    </source>
</evidence>
<feature type="domain" description="Helicase C-terminal" evidence="9">
    <location>
        <begin position="424"/>
        <end position="622"/>
    </location>
</feature>
<keyword evidence="3" id="KW-0347">Helicase</keyword>
<keyword evidence="2" id="KW-0378">Hydrolase</keyword>
<keyword evidence="6" id="KW-0175">Coiled coil</keyword>
<comment type="catalytic activity">
    <reaction evidence="5">
        <text>ATP + H2O = ADP + phosphate + H(+)</text>
        <dbReference type="Rhea" id="RHEA:13065"/>
        <dbReference type="ChEBI" id="CHEBI:15377"/>
        <dbReference type="ChEBI" id="CHEBI:15378"/>
        <dbReference type="ChEBI" id="CHEBI:30616"/>
        <dbReference type="ChEBI" id="CHEBI:43474"/>
        <dbReference type="ChEBI" id="CHEBI:456216"/>
        <dbReference type="EC" id="5.6.2.4"/>
    </reaction>
</comment>
<dbReference type="PANTHER" id="PTHR47961">
    <property type="entry name" value="DNA POLYMERASE THETA, PUTATIVE (AFU_ORTHOLOGUE AFUA_1G05260)-RELATED"/>
    <property type="match status" value="1"/>
</dbReference>
<evidence type="ECO:0000256" key="5">
    <source>
        <dbReference type="ARBA" id="ARBA00048988"/>
    </source>
</evidence>
<dbReference type="SMART" id="SM00490">
    <property type="entry name" value="HELICc"/>
    <property type="match status" value="1"/>
</dbReference>
<dbReference type="Pfam" id="PF21099">
    <property type="entry name" value="POLQ_helical"/>
    <property type="match status" value="1"/>
</dbReference>
<dbReference type="Pfam" id="PF00270">
    <property type="entry name" value="DEAD"/>
    <property type="match status" value="1"/>
</dbReference>
<dbReference type="Gene3D" id="3.40.50.300">
    <property type="entry name" value="P-loop containing nucleotide triphosphate hydrolases"/>
    <property type="match status" value="2"/>
</dbReference>
<dbReference type="PROSITE" id="PS51192">
    <property type="entry name" value="HELICASE_ATP_BIND_1"/>
    <property type="match status" value="1"/>
</dbReference>
<name>A0ABN8PBH4_9CNID</name>
<dbReference type="InterPro" id="IPR048960">
    <property type="entry name" value="POLQ-like_helical"/>
</dbReference>
<feature type="region of interest" description="Disordered" evidence="7">
    <location>
        <begin position="1"/>
        <end position="67"/>
    </location>
</feature>
<evidence type="ECO:0000259" key="8">
    <source>
        <dbReference type="PROSITE" id="PS51192"/>
    </source>
</evidence>
<evidence type="ECO:0000313" key="10">
    <source>
        <dbReference type="EMBL" id="CAH3140238.1"/>
    </source>
</evidence>
<dbReference type="SMART" id="SM00487">
    <property type="entry name" value="DEXDc"/>
    <property type="match status" value="1"/>
</dbReference>
<dbReference type="Pfam" id="PF00271">
    <property type="entry name" value="Helicase_C"/>
    <property type="match status" value="1"/>
</dbReference>
<protein>
    <recommendedName>
        <fullName evidence="12">Helicase POLQ-like</fullName>
    </recommendedName>
</protein>
<gene>
    <name evidence="10" type="ORF">PLOB_00041119</name>
</gene>
<evidence type="ECO:0000256" key="7">
    <source>
        <dbReference type="SAM" id="MobiDB-lite"/>
    </source>
</evidence>
<evidence type="ECO:0000256" key="3">
    <source>
        <dbReference type="ARBA" id="ARBA00022806"/>
    </source>
</evidence>
<dbReference type="Proteomes" id="UP001159405">
    <property type="component" value="Unassembled WGS sequence"/>
</dbReference>
<evidence type="ECO:0000256" key="2">
    <source>
        <dbReference type="ARBA" id="ARBA00022801"/>
    </source>
</evidence>
<evidence type="ECO:0000256" key="4">
    <source>
        <dbReference type="ARBA" id="ARBA00022840"/>
    </source>
</evidence>
<dbReference type="InterPro" id="IPR014001">
    <property type="entry name" value="Helicase_ATP-bd"/>
</dbReference>
<dbReference type="Pfam" id="PF20470">
    <property type="entry name" value="HTH_61"/>
    <property type="match status" value="1"/>
</dbReference>
<evidence type="ECO:0008006" key="12">
    <source>
        <dbReference type="Google" id="ProtNLM"/>
    </source>
</evidence>
<evidence type="ECO:0000313" key="11">
    <source>
        <dbReference type="Proteomes" id="UP001159405"/>
    </source>
</evidence>
<dbReference type="EMBL" id="CALNXK010000064">
    <property type="protein sequence ID" value="CAH3140238.1"/>
    <property type="molecule type" value="Genomic_DNA"/>
</dbReference>
<dbReference type="InterPro" id="IPR027417">
    <property type="entry name" value="P-loop_NTPase"/>
</dbReference>
<dbReference type="PANTHER" id="PTHR47961:SF12">
    <property type="entry name" value="HELICASE POLQ-LIKE"/>
    <property type="match status" value="1"/>
</dbReference>
<dbReference type="InterPro" id="IPR001650">
    <property type="entry name" value="Helicase_C-like"/>
</dbReference>
<accession>A0ABN8PBH4</accession>
<keyword evidence="1" id="KW-0547">Nucleotide-binding</keyword>
<dbReference type="InterPro" id="IPR011545">
    <property type="entry name" value="DEAD/DEAH_box_helicase_dom"/>
</dbReference>
<dbReference type="SUPFAM" id="SSF158702">
    <property type="entry name" value="Sec63 N-terminal domain-like"/>
    <property type="match status" value="1"/>
</dbReference>
<dbReference type="CDD" id="cd18026">
    <property type="entry name" value="DEXHc_POLQ-like"/>
    <property type="match status" value="1"/>
</dbReference>
<feature type="coiled-coil region" evidence="6">
    <location>
        <begin position="913"/>
        <end position="940"/>
    </location>
</feature>
<feature type="domain" description="Helicase ATP-binding" evidence="8">
    <location>
        <begin position="202"/>
        <end position="374"/>
    </location>
</feature>
<comment type="caution">
    <text evidence="10">The sequence shown here is derived from an EMBL/GenBank/DDBJ whole genome shotgun (WGS) entry which is preliminary data.</text>
</comment>
<reference evidence="10 11" key="1">
    <citation type="submission" date="2022-05" db="EMBL/GenBank/DDBJ databases">
        <authorList>
            <consortium name="Genoscope - CEA"/>
            <person name="William W."/>
        </authorList>
    </citation>
    <scope>NUCLEOTIDE SEQUENCE [LARGE SCALE GENOMIC DNA]</scope>
</reference>
<dbReference type="CDD" id="cd18795">
    <property type="entry name" value="SF2_C_Ski2"/>
    <property type="match status" value="1"/>
</dbReference>
<keyword evidence="11" id="KW-1185">Reference proteome</keyword>
<dbReference type="InterPro" id="IPR046931">
    <property type="entry name" value="HTH_61"/>
</dbReference>
<sequence>MNTAKREAQSIPITEQKRRREGVPTVKKLNFTRKKSEPAIKSNEIQRKAGLKVRRSKRSRRKSSYSSCSESEVVVNEKLKNSEGKPLNAFQPSEQKNCCSTPVARQPSVACVPERVQELQAFSPASSSFLSDDDVALAALNLSEIITSSCGTSDTVKGDIIASSRQEGSNQFYGLPVKVKELLQKLKGIETLYEWQKDCLNLKAIQERRNLIYSLPTSGGKTLVAEILIFKELLLQEKDVLFILPFVSIVQEKVKSLTQFAVELGFLVEEYAASKGKLPPRKRRKKKSVYIATIEKANALVNSLIGESRISTLGLLVVDELHMLGDAGRGATLEMCLAKVLFASSTTQIIGMSATLSNIADLKEFLKAEVYSNDFRPVELKEFVKVGCDIYKVPKASEDEEDNGKPFRRISNKQGQNKELLLRDPDQLLTLVLEVIPRHSCLVFCSTKKNCQSVALLLVKFMPREMCQVKAKERHDLMKALHNEASGLCPVLKQTIPFGVAYHHSGLTMDERKLIEDGYSQGVLSLLTCTSTLAAGVNLPAKRVIVRAPYVGSALLSQSQYKQMIGRAGRAGIDTSGESILIIKDADKPKISHLFSGPLESCRSSLLHENGKGLRVLLLTLVGLKLCSTIDELKRFMQNTLLFVQSPAQSVDIDKELETSLESLQQLGHVIITNTAQSRSIDVTHLGQATFKGCIDVESSPVIYREVTRALENLVLTNELHLLYLVTPLDIRDSIEPQWMTYFKQVLSLGDSEQRVAELVGATESLLSRRATGQRVKKDDSEEASVKRFYLTLILYKLMKENTIWDVASLFNVTRGFVQNLLTSASSFASCMVHFTQELQEFWGVNLLLEAMVKKLSYTATLELVPLMEVPGVKQARARQLFKAGYKSLNSLAWADVNSLMADIEHLSRRQANQIVSAAKMLLEEKADALREEAEEMTTVPEKPNT</sequence>
<dbReference type="PROSITE" id="PS51194">
    <property type="entry name" value="HELICASE_CTER"/>
    <property type="match status" value="1"/>
</dbReference>
<evidence type="ECO:0000256" key="6">
    <source>
        <dbReference type="SAM" id="Coils"/>
    </source>
</evidence>
<dbReference type="SUPFAM" id="SSF52540">
    <property type="entry name" value="P-loop containing nucleoside triphosphate hydrolases"/>
    <property type="match status" value="1"/>
</dbReference>
<proteinExistence type="predicted"/>
<organism evidence="10 11">
    <name type="scientific">Porites lobata</name>
    <dbReference type="NCBI Taxonomy" id="104759"/>
    <lineage>
        <taxon>Eukaryota</taxon>
        <taxon>Metazoa</taxon>
        <taxon>Cnidaria</taxon>
        <taxon>Anthozoa</taxon>
        <taxon>Hexacorallia</taxon>
        <taxon>Scleractinia</taxon>
        <taxon>Fungiina</taxon>
        <taxon>Poritidae</taxon>
        <taxon>Porites</taxon>
    </lineage>
</organism>
<keyword evidence="4" id="KW-0067">ATP-binding</keyword>
<dbReference type="Gene3D" id="1.10.3380.20">
    <property type="match status" value="1"/>
</dbReference>
<feature type="compositionally biased region" description="Basic residues" evidence="7">
    <location>
        <begin position="49"/>
        <end position="63"/>
    </location>
</feature>
<dbReference type="InterPro" id="IPR050474">
    <property type="entry name" value="Hel308_SKI2-like"/>
</dbReference>
<evidence type="ECO:0000256" key="1">
    <source>
        <dbReference type="ARBA" id="ARBA00022741"/>
    </source>
</evidence>